<dbReference type="InterPro" id="IPR053146">
    <property type="entry name" value="QDO-like"/>
</dbReference>
<evidence type="ECO:0000313" key="3">
    <source>
        <dbReference type="Proteomes" id="UP000249304"/>
    </source>
</evidence>
<dbReference type="InterPro" id="IPR014710">
    <property type="entry name" value="RmlC-like_jellyroll"/>
</dbReference>
<dbReference type="Proteomes" id="UP000249304">
    <property type="component" value="Unassembled WGS sequence"/>
</dbReference>
<reference evidence="2 3" key="1">
    <citation type="submission" date="2018-01" db="EMBL/GenBank/DDBJ databases">
        <title>Draft genome sequence of Nonomuraea sp. KC333.</title>
        <authorList>
            <person name="Sahin N."/>
            <person name="Saygin H."/>
            <person name="Ay H."/>
        </authorList>
    </citation>
    <scope>NUCLEOTIDE SEQUENCE [LARGE SCALE GENOMIC DNA]</scope>
    <source>
        <strain evidence="2 3">KC333</strain>
    </source>
</reference>
<keyword evidence="3" id="KW-1185">Reference proteome</keyword>
<accession>A0A2W2EKX5</accession>
<gene>
    <name evidence="2" type="ORF">C1J01_27370</name>
</gene>
<evidence type="ECO:0000313" key="2">
    <source>
        <dbReference type="EMBL" id="PZG14280.1"/>
    </source>
</evidence>
<dbReference type="PANTHER" id="PTHR36440:SF1">
    <property type="entry name" value="PUTATIVE (AFU_ORTHOLOGUE AFUA_8G07350)-RELATED"/>
    <property type="match status" value="1"/>
</dbReference>
<dbReference type="OrthoDB" id="4227163at2"/>
<dbReference type="PANTHER" id="PTHR36440">
    <property type="entry name" value="PUTATIVE (AFU_ORTHOLOGUE AFUA_8G07350)-RELATED"/>
    <property type="match status" value="1"/>
</dbReference>
<dbReference type="RefSeq" id="WP_111181856.1">
    <property type="nucleotide sequence ID" value="NZ_POUD01000132.1"/>
</dbReference>
<comment type="caution">
    <text evidence="2">The sequence shown here is derived from an EMBL/GenBank/DDBJ whole genome shotgun (WGS) entry which is preliminary data.</text>
</comment>
<proteinExistence type="predicted"/>
<organism evidence="2 3">
    <name type="scientific">Nonomuraea aridisoli</name>
    <dbReference type="NCBI Taxonomy" id="2070368"/>
    <lineage>
        <taxon>Bacteria</taxon>
        <taxon>Bacillati</taxon>
        <taxon>Actinomycetota</taxon>
        <taxon>Actinomycetes</taxon>
        <taxon>Streptosporangiales</taxon>
        <taxon>Streptosporangiaceae</taxon>
        <taxon>Nonomuraea</taxon>
    </lineage>
</organism>
<dbReference type="AlphaFoldDB" id="A0A2W2EKX5"/>
<name>A0A2W2EKX5_9ACTN</name>
<sequence>MSRPYVLGRDEGEAIWFLGNLVTVKVAGEHTSGRLSLSEFVNPPGFAPPLHRHLDADEIAYVISGTARYTCGGETFTAGPGDVVLLPVGLPHTFTVGPDEPLRSLVITTPAGFERFVADVGEPAAERRLPDPGPVDVAALAEAHARHALELLGPPGATP</sequence>
<dbReference type="InterPro" id="IPR011051">
    <property type="entry name" value="RmlC_Cupin_sf"/>
</dbReference>
<feature type="domain" description="Cupin type-2" evidence="1">
    <location>
        <begin position="43"/>
        <end position="107"/>
    </location>
</feature>
<dbReference type="Pfam" id="PF07883">
    <property type="entry name" value="Cupin_2"/>
    <property type="match status" value="1"/>
</dbReference>
<evidence type="ECO:0000259" key="1">
    <source>
        <dbReference type="Pfam" id="PF07883"/>
    </source>
</evidence>
<dbReference type="Gene3D" id="2.60.120.10">
    <property type="entry name" value="Jelly Rolls"/>
    <property type="match status" value="1"/>
</dbReference>
<dbReference type="EMBL" id="POUD01000132">
    <property type="protein sequence ID" value="PZG14280.1"/>
    <property type="molecule type" value="Genomic_DNA"/>
</dbReference>
<dbReference type="InterPro" id="IPR013096">
    <property type="entry name" value="Cupin_2"/>
</dbReference>
<protein>
    <submittedName>
        <fullName evidence="2">Cupin</fullName>
    </submittedName>
</protein>
<dbReference type="SUPFAM" id="SSF51182">
    <property type="entry name" value="RmlC-like cupins"/>
    <property type="match status" value="1"/>
</dbReference>